<name>A0A0M2HBW9_9MICO</name>
<dbReference type="InterPro" id="IPR036188">
    <property type="entry name" value="FAD/NAD-bd_sf"/>
</dbReference>
<dbReference type="Gene3D" id="3.50.50.60">
    <property type="entry name" value="FAD/NAD(P)-binding domain"/>
    <property type="match status" value="2"/>
</dbReference>
<comment type="similarity">
    <text evidence="7">Belongs to the FAD-dependent oxidoreductase 2 family. 3-oxosteroid dehydrogenase subfamily.</text>
</comment>
<dbReference type="GO" id="GO:0008202">
    <property type="term" value="P:steroid metabolic process"/>
    <property type="evidence" value="ECO:0007669"/>
    <property type="project" value="UniProtKB-KW"/>
</dbReference>
<dbReference type="PATRIC" id="fig|92835.4.peg.597"/>
<evidence type="ECO:0000256" key="7">
    <source>
        <dbReference type="ARBA" id="ARBA00061147"/>
    </source>
</evidence>
<comment type="caution">
    <text evidence="11">The sequence shown here is derived from an EMBL/GenBank/DDBJ whole genome shotgun (WGS) entry which is preliminary data.</text>
</comment>
<dbReference type="RefSeq" id="WP_211088157.1">
    <property type="nucleotide sequence ID" value="NZ_BAAAUP010000003.1"/>
</dbReference>
<keyword evidence="4 11" id="KW-0560">Oxidoreductase</keyword>
<evidence type="ECO:0000256" key="2">
    <source>
        <dbReference type="ARBA" id="ARBA00022630"/>
    </source>
</evidence>
<evidence type="ECO:0000313" key="12">
    <source>
        <dbReference type="Proteomes" id="UP000033956"/>
    </source>
</evidence>
<evidence type="ECO:0000256" key="6">
    <source>
        <dbReference type="ARBA" id="ARBA00051951"/>
    </source>
</evidence>
<dbReference type="SUPFAM" id="SSF56425">
    <property type="entry name" value="Succinate dehydrogenase/fumarate reductase flavoprotein, catalytic domain"/>
    <property type="match status" value="1"/>
</dbReference>
<evidence type="ECO:0000256" key="4">
    <source>
        <dbReference type="ARBA" id="ARBA00023002"/>
    </source>
</evidence>
<evidence type="ECO:0000256" key="1">
    <source>
        <dbReference type="ARBA" id="ARBA00001974"/>
    </source>
</evidence>
<dbReference type="InterPro" id="IPR050315">
    <property type="entry name" value="FAD-oxidoreductase_2"/>
</dbReference>
<evidence type="ECO:0000256" key="3">
    <source>
        <dbReference type="ARBA" id="ARBA00022827"/>
    </source>
</evidence>
<dbReference type="AlphaFoldDB" id="A0A0M2HBW9"/>
<gene>
    <name evidence="11" type="primary">ksdD</name>
    <name evidence="11" type="ORF">RS81_00580</name>
</gene>
<dbReference type="Pfam" id="PF00890">
    <property type="entry name" value="FAD_binding_2"/>
    <property type="match status" value="1"/>
</dbReference>
<dbReference type="GO" id="GO:0047571">
    <property type="term" value="F:3-oxosteroid 1-dehydrogenase activity"/>
    <property type="evidence" value="ECO:0007669"/>
    <property type="project" value="UniProtKB-EC"/>
</dbReference>
<evidence type="ECO:0000259" key="10">
    <source>
        <dbReference type="Pfam" id="PF00890"/>
    </source>
</evidence>
<keyword evidence="5" id="KW-0753">Steroid metabolism</keyword>
<comment type="catalytic activity">
    <reaction evidence="6">
        <text>a 3-oxosteroid + A = a 3-oxo-Delta(1)-steroid + AH2</text>
        <dbReference type="Rhea" id="RHEA:13329"/>
        <dbReference type="ChEBI" id="CHEBI:13193"/>
        <dbReference type="ChEBI" id="CHEBI:17499"/>
        <dbReference type="ChEBI" id="CHEBI:20156"/>
        <dbReference type="ChEBI" id="CHEBI:47788"/>
        <dbReference type="EC" id="1.3.99.4"/>
    </reaction>
</comment>
<proteinExistence type="inferred from homology"/>
<evidence type="ECO:0000313" key="11">
    <source>
        <dbReference type="EMBL" id="KJL44007.1"/>
    </source>
</evidence>
<dbReference type="STRING" id="92835.RS81_00580"/>
<dbReference type="EMBL" id="JYIZ01000033">
    <property type="protein sequence ID" value="KJL44007.1"/>
    <property type="molecule type" value="Genomic_DNA"/>
</dbReference>
<organism evidence="11 12">
    <name type="scientific">Microbacterium terrae</name>
    <dbReference type="NCBI Taxonomy" id="69369"/>
    <lineage>
        <taxon>Bacteria</taxon>
        <taxon>Bacillati</taxon>
        <taxon>Actinomycetota</taxon>
        <taxon>Actinomycetes</taxon>
        <taxon>Micrococcales</taxon>
        <taxon>Microbacteriaceae</taxon>
        <taxon>Microbacterium</taxon>
    </lineage>
</organism>
<feature type="domain" description="FAD-dependent oxidoreductase 2 FAD-binding" evidence="10">
    <location>
        <begin position="8"/>
        <end position="535"/>
    </location>
</feature>
<dbReference type="EC" id="1.3.99.4" evidence="8"/>
<dbReference type="SUPFAM" id="SSF51905">
    <property type="entry name" value="FAD/NAD(P)-binding domain"/>
    <property type="match status" value="1"/>
</dbReference>
<dbReference type="PANTHER" id="PTHR43400">
    <property type="entry name" value="FUMARATE REDUCTASE"/>
    <property type="match status" value="1"/>
</dbReference>
<dbReference type="InterPro" id="IPR027477">
    <property type="entry name" value="Succ_DH/fumarate_Rdtase_cat_sf"/>
</dbReference>
<dbReference type="InterPro" id="IPR003953">
    <property type="entry name" value="FAD-dep_OxRdtase_2_FAD-bd"/>
</dbReference>
<dbReference type="PANTHER" id="PTHR43400:SF10">
    <property type="entry name" value="3-OXOSTEROID 1-DEHYDROGENASE"/>
    <property type="match status" value="1"/>
</dbReference>
<accession>A0A0M2HBW9</accession>
<keyword evidence="5" id="KW-0443">Lipid metabolism</keyword>
<evidence type="ECO:0000256" key="8">
    <source>
        <dbReference type="ARBA" id="ARBA00066536"/>
    </source>
</evidence>
<dbReference type="PRINTS" id="PR00411">
    <property type="entry name" value="PNDRDTASEI"/>
</dbReference>
<keyword evidence="12" id="KW-1185">Reference proteome</keyword>
<reference evidence="11 12" key="1">
    <citation type="submission" date="2015-02" db="EMBL/GenBank/DDBJ databases">
        <title>Draft genome sequences of ten Microbacterium spp. with emphasis on heavy metal contaminated environments.</title>
        <authorList>
            <person name="Corretto E."/>
        </authorList>
    </citation>
    <scope>NUCLEOTIDE SEQUENCE [LARGE SCALE GENOMIC DNA]</scope>
    <source>
        <strain evidence="11 12">DSM 12510</strain>
    </source>
</reference>
<keyword evidence="2" id="KW-0285">Flavoprotein</keyword>
<comment type="cofactor">
    <cofactor evidence="1">
        <name>FAD</name>
        <dbReference type="ChEBI" id="CHEBI:57692"/>
    </cofactor>
</comment>
<evidence type="ECO:0000256" key="5">
    <source>
        <dbReference type="ARBA" id="ARBA00023221"/>
    </source>
</evidence>
<keyword evidence="3" id="KW-0274">FAD</keyword>
<evidence type="ECO:0000256" key="9">
    <source>
        <dbReference type="ARBA" id="ARBA00069709"/>
    </source>
</evidence>
<dbReference type="Proteomes" id="UP000033956">
    <property type="component" value="Unassembled WGS sequence"/>
</dbReference>
<sequence>MHWDFEFDVVSVGSGGGGLVAAASASDAGGTALVVEKRGVLGGSTGMSGGVVWLPNNPVMKRDGIDDSEERGMRYFASTVGDVGPASSDARRRTFLSSGADMIRLLEDKGVAFVRCDGYSDYYSNNDGGHDIGRSIEPRPFDGRRIGEWLPKIQPGMAAGLGMSVKTNELRHVQYFNRSLRSFVIAARVQLRTWVSALTKRPILTNGTALIAELVRVCLDAGVELWTDTAFEEFIVEDGAVTGIRVRRGEDVVAVRARKGVVLASGGFAHNPALRREHGGDQTPDPAWSVANPGDTGEALSAAIALGAQTDLLDEAWWLPGPDRALGASTLSAARNRPGTIIVGTDGRRFVNESNSYVEVGKAMFARDQVTPAVPSWLVFDDGYRRRYAHRRSLLVGRLSPEWLESGLIVQAATLRELAVSCGIDPQGLEQQVAEFNRHAAAGEDPQFGRGTSAYNVCLGDPGGSVPNAAVGPLESGPFYAFRVFPSDVGTCGGLITDEAARVLTADGPIPGLYATGNTTATVMGRHYLGAGASIANSMVFGYVAARHALGGSDDPEQPQDRKTQGVSA</sequence>
<dbReference type="FunFam" id="3.50.50.60:FF:000208">
    <property type="entry name" value="3-ketosteroid dehydrogenase"/>
    <property type="match status" value="1"/>
</dbReference>
<protein>
    <recommendedName>
        <fullName evidence="9">3-oxosteroid 1-dehydrogenase</fullName>
        <ecNumber evidence="8">1.3.99.4</ecNumber>
    </recommendedName>
</protein>